<dbReference type="GO" id="GO:0005737">
    <property type="term" value="C:cytoplasm"/>
    <property type="evidence" value="ECO:0006056"/>
    <property type="project" value="Others"/>
</dbReference>
<protein>
    <recommendedName>
        <fullName evidence="5">Dual specificity protein phosphatase 12</fullName>
    </recommendedName>
</protein>
<name>Q382J8_TRYB2</name>
<dbReference type="PaxDb" id="5691-EAN80283"/>
<dbReference type="GO" id="GO:0031981">
    <property type="term" value="C:nuclear lumen"/>
    <property type="evidence" value="ECO:0006056"/>
    <property type="project" value="Others"/>
</dbReference>
<accession>Q382J8</accession>
<dbReference type="STRING" id="185431.Q382J8"/>
<keyword evidence="4" id="KW-1185">Reference proteome</keyword>
<dbReference type="Proteomes" id="UP000008524">
    <property type="component" value="Chromosome 11"/>
</dbReference>
<dbReference type="InParanoid" id="Q382J8"/>
<dbReference type="eggNOG" id="KOG1716">
    <property type="taxonomic scope" value="Eukaryota"/>
</dbReference>
<reference evidence="3 4" key="2">
    <citation type="journal article" date="2005" name="Science">
        <title>The genome of the African trypanosome Trypanosoma brucei.</title>
        <authorList>
            <person name="Berriman M."/>
            <person name="Ghedin E."/>
            <person name="Hertz-Fowler C."/>
            <person name="Blandin G."/>
            <person name="Renauld H."/>
            <person name="Bartholomeu D.C."/>
            <person name="Lennard N.J."/>
            <person name="Caler E."/>
            <person name="Hamlin N.E."/>
            <person name="Haas B."/>
            <person name="Bohme U."/>
            <person name="Hannick L."/>
            <person name="Aslett M.A."/>
            <person name="Shallom J."/>
            <person name="Marcello L."/>
            <person name="Hou L."/>
            <person name="Wickstead B."/>
            <person name="Alsmark U.C."/>
            <person name="Arrowsmith C."/>
            <person name="Atkin R.J."/>
            <person name="Barron A.J."/>
            <person name="Bringaud F."/>
            <person name="Brooks K."/>
            <person name="Carrington M."/>
            <person name="Cherevach I."/>
            <person name="Chillingworth T.J."/>
            <person name="Churcher C."/>
            <person name="Clark L.N."/>
            <person name="Corton C.H."/>
            <person name="Cronin A."/>
            <person name="Davies R.M."/>
            <person name="Doggett J."/>
            <person name="Djikeng A."/>
            <person name="Feldblyum T."/>
            <person name="Field M.C."/>
            <person name="Fraser A."/>
            <person name="Goodhead I."/>
            <person name="Hance Z."/>
            <person name="Harper D."/>
            <person name="Harris B.R."/>
            <person name="Hauser H."/>
            <person name="Hostetler J."/>
            <person name="Ivens A."/>
            <person name="Jagels K."/>
            <person name="Johnson D."/>
            <person name="Johnson J."/>
            <person name="Jones K."/>
            <person name="Kerhornou A.X."/>
            <person name="Koo H."/>
            <person name="Larke N."/>
            <person name="Landfear S."/>
            <person name="Larkin C."/>
            <person name="Leech V."/>
            <person name="Line A."/>
            <person name="Lord A."/>
            <person name="Macleod A."/>
            <person name="Mooney P.J."/>
            <person name="Moule S."/>
            <person name="Martin D.M."/>
            <person name="Morgan G.W."/>
            <person name="Mungall K."/>
            <person name="Norbertczak H."/>
            <person name="Ormond D."/>
            <person name="Pai G."/>
            <person name="Peacock C.S."/>
            <person name="Peterson J."/>
            <person name="Quail M.A."/>
            <person name="Rabbinowitsch E."/>
            <person name="Rajandream M.A."/>
            <person name="Reitter C."/>
            <person name="Salzberg S.L."/>
            <person name="Sanders M."/>
            <person name="Schobel S."/>
            <person name="Sharp S."/>
            <person name="Simmonds M."/>
            <person name="Simpson A.J."/>
            <person name="Tallon L."/>
            <person name="Turner C.M."/>
            <person name="Tait A."/>
            <person name="Tivey A.R."/>
            <person name="Van Aken S."/>
            <person name="Walker D."/>
            <person name="Wanless D."/>
            <person name="Wang S."/>
            <person name="White B."/>
            <person name="White O."/>
            <person name="Whitehead S."/>
            <person name="Woodward J."/>
            <person name="Wortman J."/>
            <person name="Adams M.D."/>
            <person name="Embley T.M."/>
            <person name="Gull K."/>
            <person name="Ullu E."/>
            <person name="Barry J.D."/>
            <person name="Fairlamb A.H."/>
            <person name="Opperdoes F."/>
            <person name="Barrell B.G."/>
            <person name="Donelson J.E."/>
            <person name="Hall N."/>
            <person name="Fraser C.M."/>
            <person name="Melville S.E."/>
            <person name="El-Sayed N.M."/>
        </authorList>
    </citation>
    <scope>NUCLEOTIDE SEQUENCE [LARGE SCALE GENOMIC DNA]</scope>
    <source>
        <strain evidence="3 4">927/4 GUTat10.1</strain>
    </source>
</reference>
<evidence type="ECO:0000256" key="2">
    <source>
        <dbReference type="SAM" id="MobiDB-lite"/>
    </source>
</evidence>
<sequence>MFILADQLALPLPRSPLFFDVFDFSLEHTAMSQEAGCDTKGGGSTVTSVTAGTSGKHEETPVVTEDSSFVYACRLCRRILFTHEEIMPHSADSSSKGPKAFGRRGAPKQQSDQQNAGVCTSYFLNPDVSIWVAAESREAHCESGGTSVLPDTVYCPNNSCSAKIGTQSWVGSQCSCGVWVTPAFKIHGRAVDKLQSQ</sequence>
<dbReference type="GeneID" id="3665772"/>
<evidence type="ECO:0000313" key="4">
    <source>
        <dbReference type="Proteomes" id="UP000008524"/>
    </source>
</evidence>
<dbReference type="OrthoDB" id="2017893at2759"/>
<reference evidence="3 4" key="1">
    <citation type="journal article" date="2005" name="Science">
        <title>Comparative genomics of trypanosomatid parasitic protozoa.</title>
        <authorList>
            <person name="El-Sayed N.M."/>
            <person name="Myler P.J."/>
            <person name="Blandin G."/>
            <person name="Berriman M."/>
            <person name="Crabtree J."/>
            <person name="Aggarwal G."/>
            <person name="Caler E."/>
            <person name="Renauld H."/>
            <person name="Worthey E.A."/>
            <person name="Hertz-Fowler C."/>
            <person name="Ghedin E."/>
            <person name="Peacock C."/>
            <person name="Bartholomeu D.C."/>
            <person name="Haas B.J."/>
            <person name="Tran A.N."/>
            <person name="Wortman J.R."/>
            <person name="Alsmark U.C."/>
            <person name="Angiuoli S."/>
            <person name="Anupama A."/>
            <person name="Badger J."/>
            <person name="Bringaud F."/>
            <person name="Cadag E."/>
            <person name="Carlton J.M."/>
            <person name="Cerqueira G.C."/>
            <person name="Creasy T."/>
            <person name="Delcher A.L."/>
            <person name="Djikeng A."/>
            <person name="Embley T.M."/>
            <person name="Hauser C."/>
            <person name="Ivens A.C."/>
            <person name="Kummerfeld S.K."/>
            <person name="Pereira-Leal J.B."/>
            <person name="Nilsson D."/>
            <person name="Peterson J."/>
            <person name="Salzberg S.L."/>
            <person name="Shallom J."/>
            <person name="Silva J.C."/>
            <person name="Sundaram J."/>
            <person name="Westenberger S."/>
            <person name="White O."/>
            <person name="Melville S.E."/>
            <person name="Donelson J.E."/>
            <person name="Andersson B."/>
            <person name="Stuart K.D."/>
            <person name="Hall N."/>
        </authorList>
    </citation>
    <scope>NUCLEOTIDE SEQUENCE [LARGE SCALE GENOMIC DNA]</scope>
    <source>
        <strain evidence="3 4">927/4 GUTat10.1</strain>
    </source>
</reference>
<feature type="region of interest" description="Disordered" evidence="2">
    <location>
        <begin position="34"/>
        <end position="60"/>
    </location>
</feature>
<feature type="compositionally biased region" description="Low complexity" evidence="2">
    <location>
        <begin position="45"/>
        <end position="54"/>
    </location>
</feature>
<organism evidence="3 4">
    <name type="scientific">Trypanosoma brucei brucei (strain 927/4 GUTat10.1)</name>
    <dbReference type="NCBI Taxonomy" id="185431"/>
    <lineage>
        <taxon>Eukaryota</taxon>
        <taxon>Discoba</taxon>
        <taxon>Euglenozoa</taxon>
        <taxon>Kinetoplastea</taxon>
        <taxon>Metakinetoplastina</taxon>
        <taxon>Trypanosomatida</taxon>
        <taxon>Trypanosomatidae</taxon>
        <taxon>Trypanosoma</taxon>
    </lineage>
</organism>
<comment type="similarity">
    <text evidence="1">Belongs to the protein-tyrosine phosphatase family. Non-receptor class dual specificity subfamily.</text>
</comment>
<dbReference type="KEGG" id="tbr:Tb11.01.4990"/>
<gene>
    <name evidence="3" type="ORF">Tb11.01.4990</name>
</gene>
<dbReference type="AlphaFoldDB" id="Q382J8"/>
<evidence type="ECO:0000313" key="3">
    <source>
        <dbReference type="EMBL" id="EAN80283.1"/>
    </source>
</evidence>
<feature type="region of interest" description="Disordered" evidence="2">
    <location>
        <begin position="89"/>
        <end position="114"/>
    </location>
</feature>
<dbReference type="PANTHER" id="PTHR45848">
    <property type="entry name" value="DUAL SPECIFICITY PROTEIN PHOSPHATASE 12 FAMILY MEMBER"/>
    <property type="match status" value="1"/>
</dbReference>
<dbReference type="EMBL" id="CH464491">
    <property type="protein sequence ID" value="EAN80283.1"/>
    <property type="molecule type" value="Genomic_DNA"/>
</dbReference>
<dbReference type="RefSeq" id="XP_829395.1">
    <property type="nucleotide sequence ID" value="XM_824302.1"/>
</dbReference>
<evidence type="ECO:0000256" key="1">
    <source>
        <dbReference type="ARBA" id="ARBA00008601"/>
    </source>
</evidence>
<evidence type="ECO:0008006" key="5">
    <source>
        <dbReference type="Google" id="ProtNLM"/>
    </source>
</evidence>
<proteinExistence type="inferred from homology"/>